<dbReference type="OMA" id="APFSIPC"/>
<reference evidence="17" key="2">
    <citation type="submission" date="2025-09" db="UniProtKB">
        <authorList>
            <consortium name="Ensembl"/>
        </authorList>
    </citation>
    <scope>IDENTIFICATION</scope>
</reference>
<keyword evidence="4" id="KW-0963">Cytoplasm</keyword>
<evidence type="ECO:0000256" key="4">
    <source>
        <dbReference type="ARBA" id="ARBA00022490"/>
    </source>
</evidence>
<keyword evidence="3" id="KW-0217">Developmental protein</keyword>
<dbReference type="SMART" id="SM00333">
    <property type="entry name" value="TUDOR"/>
    <property type="match status" value="3"/>
</dbReference>
<dbReference type="InterPro" id="IPR035437">
    <property type="entry name" value="SNase_OB-fold_sf"/>
</dbReference>
<sequence length="587" mass="66303">MIATYFETENEAIKWEADMDCAAYVCEQNQWQRGKIIRIVSEKVVEVFLIDLGIVKTMDISCLRELEQNLKTIRPLAVECSLTNISPSGGTEQWTATACDTLKSYLTGAIVNLIIQDTNLSPLPVKIFCKDEQHCTDVSEYMIQKGLALRKRNVDIKKLVSEKEKEKLVSEKEDPSKLEKHFDPSDTDSKQQKLKISVAKPLVVEAYKPPVFPSLDCFSATVSCVSDNGTIYVIPTSQELMGNIQDNVKGLGLLKPYNWKSGEACVVRAADTMWYRGEVKEVGAGIVKVHYVDYGYTEKIPPCHLYPTVLYAEIAPFSIPCHLYKTVPVGNIWQHDAVELLKELLTKRSVKIRIMSKWPFSFENSGLLKNELKTPLLPPYTSPLLPILGEHFPVKVTHVVSPNEVYISIVHSNSTSQQRSTEDSLDSDTLEKALAQYNQNIETLPHLTDFQKDMPCLAEYSDGLWYRAKLISILEFNPVSVLVEFVDYGSTKTLLRQIPAKFMQYPAQAFRVLLAGFKPALHNSATERIPYCPEWSLDALWAAMNCFEGKNLSASSTHSPEHIIFLYEDGHLFHMKLVEMGFAELTQ</sequence>
<evidence type="ECO:0000256" key="1">
    <source>
        <dbReference type="ARBA" id="ARBA00004123"/>
    </source>
</evidence>
<dbReference type="Ensembl" id="ENSPTXT00000007360.1">
    <property type="protein sequence ID" value="ENSPTXP00000007118.1"/>
    <property type="gene ID" value="ENSPTXG00000005181.1"/>
</dbReference>
<evidence type="ECO:0000256" key="8">
    <source>
        <dbReference type="ARBA" id="ARBA00022782"/>
    </source>
</evidence>
<dbReference type="GeneTree" id="ENSGT00940000157559"/>
<dbReference type="GO" id="GO:0005737">
    <property type="term" value="C:cytoplasm"/>
    <property type="evidence" value="ECO:0007669"/>
    <property type="project" value="UniProtKB-SubCell"/>
</dbReference>
<evidence type="ECO:0000313" key="17">
    <source>
        <dbReference type="Ensembl" id="ENSPTXP00000007118.1"/>
    </source>
</evidence>
<dbReference type="SUPFAM" id="SSF63748">
    <property type="entry name" value="Tudor/PWWP/MBT"/>
    <property type="match status" value="3"/>
</dbReference>
<evidence type="ECO:0000256" key="7">
    <source>
        <dbReference type="ARBA" id="ARBA00022771"/>
    </source>
</evidence>
<feature type="domain" description="Tudor" evidence="16">
    <location>
        <begin position="14"/>
        <end position="73"/>
    </location>
</feature>
<dbReference type="Gene3D" id="2.40.50.90">
    <property type="match status" value="3"/>
</dbReference>
<keyword evidence="10" id="KW-0744">Spermatogenesis</keyword>
<dbReference type="CDD" id="cd20418">
    <property type="entry name" value="Tudor_TDRD4_rpt5"/>
    <property type="match status" value="1"/>
</dbReference>
<dbReference type="PANTHER" id="PTHR16442">
    <property type="entry name" value="RING FINGER PROTEIN 17"/>
    <property type="match status" value="1"/>
</dbReference>
<keyword evidence="5" id="KW-0479">Metal-binding</keyword>
<dbReference type="GO" id="GO:0007283">
    <property type="term" value="P:spermatogenesis"/>
    <property type="evidence" value="ECO:0007669"/>
    <property type="project" value="UniProtKB-KW"/>
</dbReference>
<evidence type="ECO:0000259" key="16">
    <source>
        <dbReference type="PROSITE" id="PS50304"/>
    </source>
</evidence>
<comment type="subunit">
    <text evidence="13">Interacts with MXD1, MXD3, MXD4, MXI1 and PIWIL1. Self-associates.</text>
</comment>
<reference evidence="17" key="1">
    <citation type="submission" date="2025-08" db="UniProtKB">
        <authorList>
            <consortium name="Ensembl"/>
        </authorList>
    </citation>
    <scope>IDENTIFICATION</scope>
</reference>
<proteinExistence type="predicted"/>
<dbReference type="AlphaFoldDB" id="A0A670Y7R3"/>
<keyword evidence="6" id="KW-0677">Repeat</keyword>
<dbReference type="GO" id="GO:0030154">
    <property type="term" value="P:cell differentiation"/>
    <property type="evidence" value="ECO:0007669"/>
    <property type="project" value="UniProtKB-KW"/>
</dbReference>
<dbReference type="PROSITE" id="PS50304">
    <property type="entry name" value="TUDOR"/>
    <property type="match status" value="3"/>
</dbReference>
<dbReference type="InterPro" id="IPR047850">
    <property type="entry name" value="RNF17-like_TUDOR_rpt5"/>
</dbReference>
<evidence type="ECO:0000256" key="15">
    <source>
        <dbReference type="SAM" id="MobiDB-lite"/>
    </source>
</evidence>
<evidence type="ECO:0000256" key="9">
    <source>
        <dbReference type="ARBA" id="ARBA00022833"/>
    </source>
</evidence>
<name>A0A670Y7R3_PSETE</name>
<dbReference type="FunFam" id="2.30.30.140:FF:000114">
    <property type="entry name" value="RING finger protein 17"/>
    <property type="match status" value="1"/>
</dbReference>
<dbReference type="PANTHER" id="PTHR16442:SF1">
    <property type="entry name" value="RING FINGER PROTEIN 17"/>
    <property type="match status" value="1"/>
</dbReference>
<dbReference type="InterPro" id="IPR002999">
    <property type="entry name" value="Tudor"/>
</dbReference>
<organism evidence="17 18">
    <name type="scientific">Pseudonaja textilis</name>
    <name type="common">Eastern brown snake</name>
    <dbReference type="NCBI Taxonomy" id="8673"/>
    <lineage>
        <taxon>Eukaryota</taxon>
        <taxon>Metazoa</taxon>
        <taxon>Chordata</taxon>
        <taxon>Craniata</taxon>
        <taxon>Vertebrata</taxon>
        <taxon>Euteleostomi</taxon>
        <taxon>Lepidosauria</taxon>
        <taxon>Squamata</taxon>
        <taxon>Bifurcata</taxon>
        <taxon>Unidentata</taxon>
        <taxon>Episquamata</taxon>
        <taxon>Toxicofera</taxon>
        <taxon>Serpentes</taxon>
        <taxon>Colubroidea</taxon>
        <taxon>Elapidae</taxon>
        <taxon>Hydrophiinae</taxon>
        <taxon>Pseudonaja</taxon>
    </lineage>
</organism>
<evidence type="ECO:0000256" key="14">
    <source>
        <dbReference type="ARBA" id="ARBA00072636"/>
    </source>
</evidence>
<dbReference type="Gene3D" id="2.30.30.140">
    <property type="match status" value="3"/>
</dbReference>
<dbReference type="GO" id="GO:0005634">
    <property type="term" value="C:nucleus"/>
    <property type="evidence" value="ECO:0007669"/>
    <property type="project" value="UniProtKB-SubCell"/>
</dbReference>
<keyword evidence="8" id="KW-0221">Differentiation</keyword>
<keyword evidence="7" id="KW-0863">Zinc-finger</keyword>
<feature type="region of interest" description="Disordered" evidence="15">
    <location>
        <begin position="167"/>
        <end position="190"/>
    </location>
</feature>
<keyword evidence="11" id="KW-0539">Nucleus</keyword>
<evidence type="ECO:0000256" key="11">
    <source>
        <dbReference type="ARBA" id="ARBA00023242"/>
    </source>
</evidence>
<keyword evidence="18" id="KW-1185">Reference proteome</keyword>
<dbReference type="Proteomes" id="UP000472273">
    <property type="component" value="Unplaced"/>
</dbReference>
<evidence type="ECO:0000256" key="3">
    <source>
        <dbReference type="ARBA" id="ARBA00022473"/>
    </source>
</evidence>
<evidence type="ECO:0000256" key="2">
    <source>
        <dbReference type="ARBA" id="ARBA00004496"/>
    </source>
</evidence>
<feature type="domain" description="Tudor" evidence="16">
    <location>
        <begin position="449"/>
        <end position="509"/>
    </location>
</feature>
<feature type="domain" description="Tudor" evidence="16">
    <location>
        <begin position="258"/>
        <end position="315"/>
    </location>
</feature>
<evidence type="ECO:0000256" key="6">
    <source>
        <dbReference type="ARBA" id="ARBA00022737"/>
    </source>
</evidence>
<evidence type="ECO:0000256" key="12">
    <source>
        <dbReference type="ARBA" id="ARBA00057086"/>
    </source>
</evidence>
<dbReference type="Pfam" id="PF00567">
    <property type="entry name" value="TUDOR"/>
    <property type="match status" value="3"/>
</dbReference>
<comment type="function">
    <text evidence="12">Seems to be involved in regulation of transcriptional activity of MYC. In vitro, inhibits DNA-binding activity of Mad-MAX heterodimers. Can recruit Mad transcriptional repressors (MXD1, MXD3, MXD4 and MXI1) to the cytoplasm. May be involved in spermiogenesis.</text>
</comment>
<keyword evidence="9" id="KW-0862">Zinc</keyword>
<protein>
    <recommendedName>
        <fullName evidence="14">RING finger protein 17</fullName>
    </recommendedName>
</protein>
<accession>A0A670Y7R3</accession>
<evidence type="ECO:0000256" key="5">
    <source>
        <dbReference type="ARBA" id="ARBA00022723"/>
    </source>
</evidence>
<dbReference type="GO" id="GO:0008270">
    <property type="term" value="F:zinc ion binding"/>
    <property type="evidence" value="ECO:0007669"/>
    <property type="project" value="UniProtKB-KW"/>
</dbReference>
<comment type="subcellular location">
    <subcellularLocation>
        <location evidence="2">Cytoplasm</location>
    </subcellularLocation>
    <subcellularLocation>
        <location evidence="1">Nucleus</location>
    </subcellularLocation>
</comment>
<evidence type="ECO:0000313" key="18">
    <source>
        <dbReference type="Proteomes" id="UP000472273"/>
    </source>
</evidence>
<evidence type="ECO:0000256" key="10">
    <source>
        <dbReference type="ARBA" id="ARBA00022871"/>
    </source>
</evidence>
<evidence type="ECO:0000256" key="13">
    <source>
        <dbReference type="ARBA" id="ARBA00062119"/>
    </source>
</evidence>